<dbReference type="AlphaFoldDB" id="F2L6X4"/>
<evidence type="ECO:0000313" key="3">
    <source>
        <dbReference type="Proteomes" id="UP000007809"/>
    </source>
</evidence>
<protein>
    <submittedName>
        <fullName evidence="2">Uncharacterized protein</fullName>
    </submittedName>
</protein>
<dbReference type="EMBL" id="CP002594">
    <property type="protein sequence ID" value="AEA28846.1"/>
    <property type="molecule type" value="Genomic_DNA"/>
</dbReference>
<accession>F2L6X4</accession>
<proteinExistence type="predicted"/>
<feature type="region of interest" description="Disordered" evidence="1">
    <location>
        <begin position="1"/>
        <end position="34"/>
    </location>
</feature>
<feature type="compositionally biased region" description="Basic residues" evidence="1">
    <location>
        <begin position="84"/>
        <end position="98"/>
    </location>
</feature>
<feature type="region of interest" description="Disordered" evidence="1">
    <location>
        <begin position="171"/>
        <end position="216"/>
    </location>
</feature>
<feature type="compositionally biased region" description="Basic residues" evidence="1">
    <location>
        <begin position="1"/>
        <end position="19"/>
    </location>
</feature>
<name>F2L6X4_PSEUX</name>
<dbReference type="Proteomes" id="UP000007809">
    <property type="component" value="Plasmid pPSED01"/>
</dbReference>
<geneLocation type="plasmid" evidence="2 3">
    <name>pPSED01</name>
</geneLocation>
<gene>
    <name evidence="2" type="ordered locus">Psed_6765</name>
</gene>
<evidence type="ECO:0000313" key="2">
    <source>
        <dbReference type="EMBL" id="AEA28846.1"/>
    </source>
</evidence>
<organism evidence="2 3">
    <name type="scientific">Pseudonocardia dioxanivorans (strain ATCC 55486 / DSM 44775 / JCM 13855 / CB1190)</name>
    <dbReference type="NCBI Taxonomy" id="675635"/>
    <lineage>
        <taxon>Bacteria</taxon>
        <taxon>Bacillati</taxon>
        <taxon>Actinomycetota</taxon>
        <taxon>Actinomycetes</taxon>
        <taxon>Pseudonocardiales</taxon>
        <taxon>Pseudonocardiaceae</taxon>
        <taxon>Pseudonocardia</taxon>
    </lineage>
</organism>
<sequence>MTHNRTYVRPRGRSARRAGQRGPGCPSLRSAGAGVGGPRCAHSAAALRAWAPIRWCVRGRCRPGDHVGPGHDRARVLARRGHLRAGARRRAGPHRPGRRPSMGHYAAPARHRPPATGQGQQPAHARAAAFRTPFAPAVNEAWGGLRSPRRGLCFRPERACRDRVPVPRRGGVVRPRGAARCSPRTARQRGRTRGRCAWIPRSPGQHVGPGHMPPDRGGSMTRHCTLRYGFGDELADSTRRGQVRAPRSTVCAGGSVVGSDLGVAGRVVSVADVAGGLGSAVQREP</sequence>
<keyword evidence="3" id="KW-1185">Reference proteome</keyword>
<feature type="region of interest" description="Disordered" evidence="1">
    <location>
        <begin position="84"/>
        <end position="123"/>
    </location>
</feature>
<feature type="compositionally biased region" description="Low complexity" evidence="1">
    <location>
        <begin position="171"/>
        <end position="180"/>
    </location>
</feature>
<keyword evidence="2" id="KW-0614">Plasmid</keyword>
<dbReference type="KEGG" id="pdx:Psed_6765"/>
<evidence type="ECO:0000256" key="1">
    <source>
        <dbReference type="SAM" id="MobiDB-lite"/>
    </source>
</evidence>
<dbReference type="HOGENOM" id="CLU_976173_0_0_11"/>
<reference evidence="2 3" key="1">
    <citation type="journal article" date="2011" name="J. Bacteriol.">
        <title>Genome sequence of the 1,4-dioxane-degrading Pseudonocardia dioxanivorans strain CB1190.</title>
        <authorList>
            <person name="Sales C.M."/>
            <person name="Mahendra S."/>
            <person name="Grostern A."/>
            <person name="Parales R.E."/>
            <person name="Goodwin L.A."/>
            <person name="Woyke T."/>
            <person name="Nolan M."/>
            <person name="Lapidus A."/>
            <person name="Chertkov O."/>
            <person name="Ovchinnikova G."/>
            <person name="Sczyrba A."/>
            <person name="Alvarez-Cohen L."/>
        </authorList>
    </citation>
    <scope>NUCLEOTIDE SEQUENCE [LARGE SCALE GENOMIC DNA]</scope>
    <source>
        <strain evidence="3">ATCC 55486 / DSM 44775 / JCM 13855 / CB1190</strain>
    </source>
</reference>